<reference evidence="2 3" key="1">
    <citation type="submission" date="2019-05" db="EMBL/GenBank/DDBJ databases">
        <title>Another draft genome of Portunus trituberculatus and its Hox gene families provides insights of decapod evolution.</title>
        <authorList>
            <person name="Jeong J.-H."/>
            <person name="Song I."/>
            <person name="Kim S."/>
            <person name="Choi T."/>
            <person name="Kim D."/>
            <person name="Ryu S."/>
            <person name="Kim W."/>
        </authorList>
    </citation>
    <scope>NUCLEOTIDE SEQUENCE [LARGE SCALE GENOMIC DNA]</scope>
    <source>
        <tissue evidence="2">Muscle</tissue>
    </source>
</reference>
<dbReference type="EMBL" id="VSRR010125008">
    <property type="protein sequence ID" value="MPD00937.1"/>
    <property type="molecule type" value="Genomic_DNA"/>
</dbReference>
<proteinExistence type="predicted"/>
<feature type="signal peptide" evidence="1">
    <location>
        <begin position="1"/>
        <end position="15"/>
    </location>
</feature>
<feature type="chain" id="PRO_5023030175" evidence="1">
    <location>
        <begin position="16"/>
        <end position="117"/>
    </location>
</feature>
<comment type="caution">
    <text evidence="2">The sequence shown here is derived from an EMBL/GenBank/DDBJ whole genome shotgun (WGS) entry which is preliminary data.</text>
</comment>
<evidence type="ECO:0000313" key="3">
    <source>
        <dbReference type="Proteomes" id="UP000324222"/>
    </source>
</evidence>
<dbReference type="AlphaFoldDB" id="A0A5B7K301"/>
<accession>A0A5B7K301</accession>
<evidence type="ECO:0000256" key="1">
    <source>
        <dbReference type="SAM" id="SignalP"/>
    </source>
</evidence>
<gene>
    <name evidence="2" type="ORF">E2C01_096443</name>
</gene>
<organism evidence="2 3">
    <name type="scientific">Portunus trituberculatus</name>
    <name type="common">Swimming crab</name>
    <name type="synonym">Neptunus trituberculatus</name>
    <dbReference type="NCBI Taxonomy" id="210409"/>
    <lineage>
        <taxon>Eukaryota</taxon>
        <taxon>Metazoa</taxon>
        <taxon>Ecdysozoa</taxon>
        <taxon>Arthropoda</taxon>
        <taxon>Crustacea</taxon>
        <taxon>Multicrustacea</taxon>
        <taxon>Malacostraca</taxon>
        <taxon>Eumalacostraca</taxon>
        <taxon>Eucarida</taxon>
        <taxon>Decapoda</taxon>
        <taxon>Pleocyemata</taxon>
        <taxon>Brachyura</taxon>
        <taxon>Eubrachyura</taxon>
        <taxon>Portunoidea</taxon>
        <taxon>Portunidae</taxon>
        <taxon>Portuninae</taxon>
        <taxon>Portunus</taxon>
    </lineage>
</organism>
<dbReference type="Proteomes" id="UP000324222">
    <property type="component" value="Unassembled WGS sequence"/>
</dbReference>
<keyword evidence="3" id="KW-1185">Reference proteome</keyword>
<name>A0A5B7K301_PORTR</name>
<sequence>MFALLVILVLHASVALKPALIKPEALTVHLGRVYLFEDALWVTYPHESLVEIPERLRDVARRLNAVLETLEKEFTDVSGEPTEILSLLHARVRYVNDTVTLALENYEGLSVTNRTKR</sequence>
<keyword evidence="1" id="KW-0732">Signal</keyword>
<evidence type="ECO:0000313" key="2">
    <source>
        <dbReference type="EMBL" id="MPD00937.1"/>
    </source>
</evidence>
<protein>
    <submittedName>
        <fullName evidence="2">Uncharacterized protein</fullName>
    </submittedName>
</protein>